<dbReference type="OrthoDB" id="10048574at2759"/>
<gene>
    <name evidence="1" type="ORF">HPBE_LOCUS11169</name>
</gene>
<evidence type="ECO:0000313" key="1">
    <source>
        <dbReference type="EMBL" id="VDO87684.1"/>
    </source>
</evidence>
<organism evidence="2 3">
    <name type="scientific">Heligmosomoides polygyrus</name>
    <name type="common">Parasitic roundworm</name>
    <dbReference type="NCBI Taxonomy" id="6339"/>
    <lineage>
        <taxon>Eukaryota</taxon>
        <taxon>Metazoa</taxon>
        <taxon>Ecdysozoa</taxon>
        <taxon>Nematoda</taxon>
        <taxon>Chromadorea</taxon>
        <taxon>Rhabditida</taxon>
        <taxon>Rhabditina</taxon>
        <taxon>Rhabditomorpha</taxon>
        <taxon>Strongyloidea</taxon>
        <taxon>Heligmosomidae</taxon>
        <taxon>Heligmosomoides</taxon>
    </lineage>
</organism>
<dbReference type="Gene3D" id="3.30.420.10">
    <property type="entry name" value="Ribonuclease H-like superfamily/Ribonuclease H"/>
    <property type="match status" value="1"/>
</dbReference>
<name>A0A183FT19_HELPZ</name>
<dbReference type="WBParaSite" id="HPBE_0001116801-mRNA-1">
    <property type="protein sequence ID" value="HPBE_0001116801-mRNA-1"/>
    <property type="gene ID" value="HPBE_0001116801"/>
</dbReference>
<keyword evidence="2" id="KW-1185">Reference proteome</keyword>
<evidence type="ECO:0000313" key="2">
    <source>
        <dbReference type="Proteomes" id="UP000050761"/>
    </source>
</evidence>
<protein>
    <submittedName>
        <fullName evidence="1 3">Uncharacterized protein</fullName>
    </submittedName>
</protein>
<evidence type="ECO:0000313" key="3">
    <source>
        <dbReference type="WBParaSite" id="HPBE_0001116801-mRNA-1"/>
    </source>
</evidence>
<proteinExistence type="predicted"/>
<dbReference type="AlphaFoldDB" id="A0A183FT19"/>
<dbReference type="EMBL" id="UZAH01027006">
    <property type="protein sequence ID" value="VDO87684.1"/>
    <property type="molecule type" value="Genomic_DNA"/>
</dbReference>
<sequence>MWAASQGWERILFTDEELFAVEQTYNRQNDRVWSTKGPDTFSIVEHCQNPQSIMVWGGICASGKEHAGVVQGQVPRIYTI</sequence>
<dbReference type="InterPro" id="IPR036397">
    <property type="entry name" value="RNaseH_sf"/>
</dbReference>
<accession>A0A3P7ZUA2</accession>
<reference evidence="1 2" key="1">
    <citation type="submission" date="2018-11" db="EMBL/GenBank/DDBJ databases">
        <authorList>
            <consortium name="Pathogen Informatics"/>
        </authorList>
    </citation>
    <scope>NUCLEOTIDE SEQUENCE [LARGE SCALE GENOMIC DNA]</scope>
</reference>
<reference evidence="3" key="2">
    <citation type="submission" date="2019-09" db="UniProtKB">
        <authorList>
            <consortium name="WormBaseParasite"/>
        </authorList>
    </citation>
    <scope>IDENTIFICATION</scope>
</reference>
<dbReference type="GO" id="GO:0003676">
    <property type="term" value="F:nucleic acid binding"/>
    <property type="evidence" value="ECO:0007669"/>
    <property type="project" value="InterPro"/>
</dbReference>
<dbReference type="Proteomes" id="UP000050761">
    <property type="component" value="Unassembled WGS sequence"/>
</dbReference>
<accession>A0A183FT19</accession>